<organism evidence="9 10">
    <name type="scientific">Parastrongyloides trichosuri</name>
    <name type="common">Possum-specific nematode worm</name>
    <dbReference type="NCBI Taxonomy" id="131310"/>
    <lineage>
        <taxon>Eukaryota</taxon>
        <taxon>Metazoa</taxon>
        <taxon>Ecdysozoa</taxon>
        <taxon>Nematoda</taxon>
        <taxon>Chromadorea</taxon>
        <taxon>Rhabditida</taxon>
        <taxon>Tylenchina</taxon>
        <taxon>Panagrolaimomorpha</taxon>
        <taxon>Strongyloidoidea</taxon>
        <taxon>Strongyloididae</taxon>
        <taxon>Parastrongyloides</taxon>
    </lineage>
</organism>
<comment type="subcellular location">
    <subcellularLocation>
        <location evidence="2">Cytoplasm</location>
    </subcellularLocation>
    <subcellularLocation>
        <location evidence="1">Endomembrane system</location>
    </subcellularLocation>
</comment>
<dbReference type="PANTHER" id="PTHR46514:SF3">
    <property type="entry name" value="AMPHIPHYSIN"/>
    <property type="match status" value="1"/>
</dbReference>
<keyword evidence="9" id="KW-1185">Reference proteome</keyword>
<dbReference type="STRING" id="131310.A0A0N5A262"/>
<evidence type="ECO:0000259" key="8">
    <source>
        <dbReference type="PROSITE" id="PS51021"/>
    </source>
</evidence>
<keyword evidence="5" id="KW-0175">Coiled coil</keyword>
<dbReference type="FunFam" id="1.20.1270.60:FF:000013">
    <property type="entry name" value="Amphiphysin isoform 2"/>
    <property type="match status" value="1"/>
</dbReference>
<dbReference type="GO" id="GO:0005886">
    <property type="term" value="C:plasma membrane"/>
    <property type="evidence" value="ECO:0007669"/>
    <property type="project" value="TreeGrafter"/>
</dbReference>
<dbReference type="WBParaSite" id="PTRK_0001570600.1">
    <property type="protein sequence ID" value="PTRK_0001570600.1"/>
    <property type="gene ID" value="PTRK_0001570600"/>
</dbReference>
<evidence type="ECO:0000256" key="4">
    <source>
        <dbReference type="ARBA" id="ARBA00022490"/>
    </source>
</evidence>
<keyword evidence="4" id="KW-0963">Cytoplasm</keyword>
<evidence type="ECO:0000256" key="6">
    <source>
        <dbReference type="ARBA" id="ARBA00023136"/>
    </source>
</evidence>
<accession>A0A0N5A262</accession>
<dbReference type="GO" id="GO:0005737">
    <property type="term" value="C:cytoplasm"/>
    <property type="evidence" value="ECO:0007669"/>
    <property type="project" value="UniProtKB-SubCell"/>
</dbReference>
<evidence type="ECO:0000256" key="3">
    <source>
        <dbReference type="ARBA" id="ARBA00022443"/>
    </source>
</evidence>
<dbReference type="PROSITE" id="PS51021">
    <property type="entry name" value="BAR"/>
    <property type="match status" value="1"/>
</dbReference>
<dbReference type="GO" id="GO:0012505">
    <property type="term" value="C:endomembrane system"/>
    <property type="evidence" value="ECO:0007669"/>
    <property type="project" value="UniProtKB-SubCell"/>
</dbReference>
<dbReference type="PRINTS" id="PR01251">
    <property type="entry name" value="AMPHIPHYSIN"/>
</dbReference>
<dbReference type="Proteomes" id="UP000038045">
    <property type="component" value="Unplaced"/>
</dbReference>
<proteinExistence type="predicted"/>
<evidence type="ECO:0000313" key="9">
    <source>
        <dbReference type="Proteomes" id="UP000038045"/>
    </source>
</evidence>
<protein>
    <submittedName>
        <fullName evidence="10">BAR domain-containing protein</fullName>
    </submittedName>
</protein>
<dbReference type="AlphaFoldDB" id="A0A0N5A262"/>
<reference evidence="10" key="1">
    <citation type="submission" date="2017-02" db="UniProtKB">
        <authorList>
            <consortium name="WormBaseParasite"/>
        </authorList>
    </citation>
    <scope>IDENTIFICATION</scope>
</reference>
<keyword evidence="6" id="KW-0472">Membrane</keyword>
<dbReference type="Pfam" id="PF03114">
    <property type="entry name" value="BAR"/>
    <property type="match status" value="1"/>
</dbReference>
<name>A0A0N5A262_PARTI</name>
<evidence type="ECO:0000313" key="10">
    <source>
        <dbReference type="WBParaSite" id="PTRK_0001570600.1"/>
    </source>
</evidence>
<dbReference type="GO" id="GO:0005543">
    <property type="term" value="F:phospholipid binding"/>
    <property type="evidence" value="ECO:0007669"/>
    <property type="project" value="TreeGrafter"/>
</dbReference>
<feature type="region of interest" description="Disordered" evidence="7">
    <location>
        <begin position="241"/>
        <end position="325"/>
    </location>
</feature>
<dbReference type="InterPro" id="IPR027267">
    <property type="entry name" value="AH/BAR_dom_sf"/>
</dbReference>
<dbReference type="Gene3D" id="1.20.1270.60">
    <property type="entry name" value="Arfaptin homology (AH) domain/BAR domain"/>
    <property type="match status" value="1"/>
</dbReference>
<dbReference type="InterPro" id="IPR003005">
    <property type="entry name" value="Amphiphysin"/>
</dbReference>
<feature type="compositionally biased region" description="Basic and acidic residues" evidence="7">
    <location>
        <begin position="288"/>
        <end position="302"/>
    </location>
</feature>
<keyword evidence="3" id="KW-0728">SH3 domain</keyword>
<dbReference type="SUPFAM" id="SSF103657">
    <property type="entry name" value="BAR/IMD domain-like"/>
    <property type="match status" value="1"/>
</dbReference>
<dbReference type="SMART" id="SM00721">
    <property type="entry name" value="BAR"/>
    <property type="match status" value="1"/>
</dbReference>
<evidence type="ECO:0000256" key="5">
    <source>
        <dbReference type="ARBA" id="ARBA00023054"/>
    </source>
</evidence>
<feature type="domain" description="BAR" evidence="8">
    <location>
        <begin position="20"/>
        <end position="238"/>
    </location>
</feature>
<feature type="compositionally biased region" description="Polar residues" evidence="7">
    <location>
        <begin position="245"/>
        <end position="266"/>
    </location>
</feature>
<evidence type="ECO:0000256" key="2">
    <source>
        <dbReference type="ARBA" id="ARBA00004496"/>
    </source>
</evidence>
<evidence type="ECO:0000256" key="1">
    <source>
        <dbReference type="ARBA" id="ARBA00004308"/>
    </source>
</evidence>
<evidence type="ECO:0000256" key="7">
    <source>
        <dbReference type="SAM" id="MobiDB-lite"/>
    </source>
</evidence>
<dbReference type="InterPro" id="IPR004148">
    <property type="entry name" value="BAR_dom"/>
</dbReference>
<sequence>MSDLFGKHLKKKTARAKEKLLGGFGKGKATTDEEFDKNVSNINRQAKVSEKLYRDMKNYSAALKNLHTAEEQLRCSIKDMYEEDWPNGNHFIAAIQGINCAEEEYEKKFNDEVLKSVHDYKNQFAEIQKKIEKRGRKLVDFDAATREYESAKHGGKKGDDDPKVIKAKEELDLAEEKYNKINNELNEILPVLYDSRITFFVDTFQTLFNTQATKDGEASRQKKSIVVELDKLGMDVQNLRVNRADSPTGSDISSTIMSKENSFIDHSSNDKHEPNVNKSSETLNNSTVKDHLPLKNDSEKMPPPKPKRQKDPLNPFDESDNEEEF</sequence>
<dbReference type="PANTHER" id="PTHR46514">
    <property type="entry name" value="AMPHIPHYSIN"/>
    <property type="match status" value="1"/>
</dbReference>
<feature type="compositionally biased region" description="Polar residues" evidence="7">
    <location>
        <begin position="276"/>
        <end position="287"/>
    </location>
</feature>